<protein>
    <recommendedName>
        <fullName evidence="4">MARVEL domain-containing protein</fullName>
    </recommendedName>
</protein>
<evidence type="ECO:0000313" key="2">
    <source>
        <dbReference type="EMBL" id="KIM40640.1"/>
    </source>
</evidence>
<organism evidence="2 3">
    <name type="scientific">Hebeloma cylindrosporum</name>
    <dbReference type="NCBI Taxonomy" id="76867"/>
    <lineage>
        <taxon>Eukaryota</taxon>
        <taxon>Fungi</taxon>
        <taxon>Dikarya</taxon>
        <taxon>Basidiomycota</taxon>
        <taxon>Agaricomycotina</taxon>
        <taxon>Agaricomycetes</taxon>
        <taxon>Agaricomycetidae</taxon>
        <taxon>Agaricales</taxon>
        <taxon>Agaricineae</taxon>
        <taxon>Hymenogastraceae</taxon>
        <taxon>Hebeloma</taxon>
    </lineage>
</organism>
<accession>A0A0C3BVL0</accession>
<feature type="transmembrane region" description="Helical" evidence="1">
    <location>
        <begin position="128"/>
        <end position="148"/>
    </location>
</feature>
<proteinExistence type="predicted"/>
<keyword evidence="1" id="KW-0472">Membrane</keyword>
<evidence type="ECO:0000256" key="1">
    <source>
        <dbReference type="SAM" id="Phobius"/>
    </source>
</evidence>
<feature type="transmembrane region" description="Helical" evidence="1">
    <location>
        <begin position="85"/>
        <end position="108"/>
    </location>
</feature>
<dbReference type="OrthoDB" id="2628419at2759"/>
<keyword evidence="1" id="KW-0812">Transmembrane</keyword>
<keyword evidence="1" id="KW-1133">Transmembrane helix</keyword>
<sequence length="220" mass="24218">MSSSSTPVSATTTTSAITVPKATFMSDDPVASRTSYLSSTSSSLIACIIPIIAMMYLVVLSWAYQYAGKYPKALNKTTGVWLQKYAPVAYIFLVLSSLTEIAMSSWLVLQYNFNHNYPNIEMRTGARLLLFTSTWTSLTAGAYTLLFLHPAWSKHPVAYVGAQAIWVFVTWLFWVVGASIVNKSVSALVDEKVCGSVAYCAQIRGLFGKLPPTRYLRVPL</sequence>
<reference evidence="2 3" key="1">
    <citation type="submission" date="2014-04" db="EMBL/GenBank/DDBJ databases">
        <authorList>
            <consortium name="DOE Joint Genome Institute"/>
            <person name="Kuo A."/>
            <person name="Gay G."/>
            <person name="Dore J."/>
            <person name="Kohler A."/>
            <person name="Nagy L.G."/>
            <person name="Floudas D."/>
            <person name="Copeland A."/>
            <person name="Barry K.W."/>
            <person name="Cichocki N."/>
            <person name="Veneault-Fourrey C."/>
            <person name="LaButti K."/>
            <person name="Lindquist E.A."/>
            <person name="Lipzen A."/>
            <person name="Lundell T."/>
            <person name="Morin E."/>
            <person name="Murat C."/>
            <person name="Sun H."/>
            <person name="Tunlid A."/>
            <person name="Henrissat B."/>
            <person name="Grigoriev I.V."/>
            <person name="Hibbett D.S."/>
            <person name="Martin F."/>
            <person name="Nordberg H.P."/>
            <person name="Cantor M.N."/>
            <person name="Hua S.X."/>
        </authorList>
    </citation>
    <scope>NUCLEOTIDE SEQUENCE [LARGE SCALE GENOMIC DNA]</scope>
    <source>
        <strain evidence="3">h7</strain>
    </source>
</reference>
<feature type="transmembrane region" description="Helical" evidence="1">
    <location>
        <begin position="160"/>
        <end position="181"/>
    </location>
</feature>
<dbReference type="EMBL" id="KN831782">
    <property type="protein sequence ID" value="KIM40640.1"/>
    <property type="molecule type" value="Genomic_DNA"/>
</dbReference>
<dbReference type="AlphaFoldDB" id="A0A0C3BVL0"/>
<feature type="transmembrane region" description="Helical" evidence="1">
    <location>
        <begin position="43"/>
        <end position="64"/>
    </location>
</feature>
<dbReference type="Proteomes" id="UP000053424">
    <property type="component" value="Unassembled WGS sequence"/>
</dbReference>
<gene>
    <name evidence="2" type="ORF">M413DRAFT_72905</name>
</gene>
<reference evidence="3" key="2">
    <citation type="submission" date="2015-01" db="EMBL/GenBank/DDBJ databases">
        <title>Evolutionary Origins and Diversification of the Mycorrhizal Mutualists.</title>
        <authorList>
            <consortium name="DOE Joint Genome Institute"/>
            <consortium name="Mycorrhizal Genomics Consortium"/>
            <person name="Kohler A."/>
            <person name="Kuo A."/>
            <person name="Nagy L.G."/>
            <person name="Floudas D."/>
            <person name="Copeland A."/>
            <person name="Barry K.W."/>
            <person name="Cichocki N."/>
            <person name="Veneault-Fourrey C."/>
            <person name="LaButti K."/>
            <person name="Lindquist E.A."/>
            <person name="Lipzen A."/>
            <person name="Lundell T."/>
            <person name="Morin E."/>
            <person name="Murat C."/>
            <person name="Riley R."/>
            <person name="Ohm R."/>
            <person name="Sun H."/>
            <person name="Tunlid A."/>
            <person name="Henrissat B."/>
            <person name="Grigoriev I.V."/>
            <person name="Hibbett D.S."/>
            <person name="Martin F."/>
        </authorList>
    </citation>
    <scope>NUCLEOTIDE SEQUENCE [LARGE SCALE GENOMIC DNA]</scope>
    <source>
        <strain evidence="3">h7</strain>
    </source>
</reference>
<evidence type="ECO:0008006" key="4">
    <source>
        <dbReference type="Google" id="ProtNLM"/>
    </source>
</evidence>
<name>A0A0C3BVL0_HEBCY</name>
<keyword evidence="3" id="KW-1185">Reference proteome</keyword>
<evidence type="ECO:0000313" key="3">
    <source>
        <dbReference type="Proteomes" id="UP000053424"/>
    </source>
</evidence>
<dbReference type="HOGENOM" id="CLU_080790_0_0_1"/>